<dbReference type="AlphaFoldDB" id="A0A2R5F3Z1"/>
<proteinExistence type="predicted"/>
<gene>
    <name evidence="2" type="ORF">PAT3040_05565</name>
</gene>
<evidence type="ECO:0000313" key="2">
    <source>
        <dbReference type="EMBL" id="GBG10801.1"/>
    </source>
</evidence>
<dbReference type="Proteomes" id="UP000245202">
    <property type="component" value="Unassembled WGS sequence"/>
</dbReference>
<name>A0A2R5F3Z1_9BACL</name>
<keyword evidence="3" id="KW-1185">Reference proteome</keyword>
<accession>A0A2R5F3Z1</accession>
<feature type="compositionally biased region" description="Polar residues" evidence="1">
    <location>
        <begin position="25"/>
        <end position="34"/>
    </location>
</feature>
<sequence>MPCYHGKVVIVRNEGTIIFGHIWENSPSSSSKTITGPGESTVEEEELASAESSSVRRRRHRKARGCKKRKR</sequence>
<reference evidence="2 3" key="1">
    <citation type="submission" date="2017-08" db="EMBL/GenBank/DDBJ databases">
        <title>Substantial Increase in Enzyme Production by Combined Drug-Resistance Mutations in Paenibacillus agaridevorans.</title>
        <authorList>
            <person name="Tanaka Y."/>
            <person name="Funane K."/>
            <person name="Hosaka T."/>
            <person name="Shiwa Y."/>
            <person name="Fujita N."/>
            <person name="Miyazaki T."/>
            <person name="Yoshikawa H."/>
            <person name="Murakami K."/>
            <person name="Kasahara K."/>
            <person name="Inaoka T."/>
            <person name="Hiraga Y."/>
            <person name="Ochi K."/>
        </authorList>
    </citation>
    <scope>NUCLEOTIDE SEQUENCE [LARGE SCALE GENOMIC DNA]</scope>
    <source>
        <strain evidence="2 3">T-3040</strain>
    </source>
</reference>
<organism evidence="2 3">
    <name type="scientific">Paenibacillus agaridevorans</name>
    <dbReference type="NCBI Taxonomy" id="171404"/>
    <lineage>
        <taxon>Bacteria</taxon>
        <taxon>Bacillati</taxon>
        <taxon>Bacillota</taxon>
        <taxon>Bacilli</taxon>
        <taxon>Bacillales</taxon>
        <taxon>Paenibacillaceae</taxon>
        <taxon>Paenibacillus</taxon>
    </lineage>
</organism>
<evidence type="ECO:0000313" key="3">
    <source>
        <dbReference type="Proteomes" id="UP000245202"/>
    </source>
</evidence>
<feature type="region of interest" description="Disordered" evidence="1">
    <location>
        <begin position="23"/>
        <end position="71"/>
    </location>
</feature>
<protein>
    <submittedName>
        <fullName evidence="2">Uncharacterized protein</fullName>
    </submittedName>
</protein>
<evidence type="ECO:0000256" key="1">
    <source>
        <dbReference type="SAM" id="MobiDB-lite"/>
    </source>
</evidence>
<comment type="caution">
    <text evidence="2">The sequence shown here is derived from an EMBL/GenBank/DDBJ whole genome shotgun (WGS) entry which is preliminary data.</text>
</comment>
<feature type="compositionally biased region" description="Basic residues" evidence="1">
    <location>
        <begin position="55"/>
        <end position="71"/>
    </location>
</feature>
<dbReference type="EMBL" id="BDQX01000356">
    <property type="protein sequence ID" value="GBG10801.1"/>
    <property type="molecule type" value="Genomic_DNA"/>
</dbReference>